<organism evidence="6 7">
    <name type="scientific">Pacificimonas pallii</name>
    <dbReference type="NCBI Taxonomy" id="2827236"/>
    <lineage>
        <taxon>Bacteria</taxon>
        <taxon>Pseudomonadati</taxon>
        <taxon>Pseudomonadota</taxon>
        <taxon>Alphaproteobacteria</taxon>
        <taxon>Sphingomonadales</taxon>
        <taxon>Sphingosinicellaceae</taxon>
        <taxon>Pacificimonas</taxon>
    </lineage>
</organism>
<feature type="compositionally biased region" description="Low complexity" evidence="4">
    <location>
        <begin position="185"/>
        <end position="199"/>
    </location>
</feature>
<keyword evidence="3 6" id="KW-0378">Hydrolase</keyword>
<evidence type="ECO:0000256" key="2">
    <source>
        <dbReference type="ARBA" id="ARBA00011901"/>
    </source>
</evidence>
<feature type="domain" description="MurNAc-LAA" evidence="5">
    <location>
        <begin position="280"/>
        <end position="436"/>
    </location>
</feature>
<name>A0ABS6SB26_9SPHN</name>
<comment type="caution">
    <text evidence="6">The sequence shown here is derived from an EMBL/GenBank/DDBJ whole genome shotgun (WGS) entry which is preliminary data.</text>
</comment>
<feature type="region of interest" description="Disordered" evidence="4">
    <location>
        <begin position="164"/>
        <end position="240"/>
    </location>
</feature>
<sequence>MSEKPWTTLWIAFVGLMMLAIPAGGRAETLTGANVTADANAVTLTLTFDGAFDAPSSFALTSPDRLVIDVPGAEAGQATYPGAGAVQQVRTAQFDAATARIVLDLAEPAQITGSAANGRTLTVTLAAGPAVDFARLAARGRTKLDGPKAAPLAAKSAPAPETAVIAAAPPPPPAPAPKPKPAPAPDRNAQTAAAAPAAATVPRGERRAPQRRVQTGLPVVVIDPGHGGRDPGSPSVNGKQEKDAVLAIAKAIKRELDASGRVRTILTRNDDRYIPHRQRTNVARRNNAQLFISVHADSFPQKPEVSGATIYTLSETASDQEAARLAQRENRAGLISGVDLETENDDVTSILIDLAQRETMNNSAEFAAILQREMVATGVPFRSHFHRFAGFLVLKAPDVPAVLLETGYMSNEKDSKYLFSEKGQREIAQGVRRAVEAHFLKKLAQR</sequence>
<dbReference type="SMART" id="SM00646">
    <property type="entry name" value="Ami_3"/>
    <property type="match status" value="1"/>
</dbReference>
<keyword evidence="7" id="KW-1185">Reference proteome</keyword>
<dbReference type="EMBL" id="JAGSPA010000001">
    <property type="protein sequence ID" value="MBV7255550.1"/>
    <property type="molecule type" value="Genomic_DNA"/>
</dbReference>
<dbReference type="InterPro" id="IPR050695">
    <property type="entry name" value="N-acetylmuramoyl_amidase_3"/>
</dbReference>
<dbReference type="PANTHER" id="PTHR30404">
    <property type="entry name" value="N-ACETYLMURAMOYL-L-ALANINE AMIDASE"/>
    <property type="match status" value="1"/>
</dbReference>
<comment type="catalytic activity">
    <reaction evidence="1">
        <text>Hydrolyzes the link between N-acetylmuramoyl residues and L-amino acid residues in certain cell-wall glycopeptides.</text>
        <dbReference type="EC" id="3.5.1.28"/>
    </reaction>
</comment>
<evidence type="ECO:0000313" key="7">
    <source>
        <dbReference type="Proteomes" id="UP000722336"/>
    </source>
</evidence>
<protein>
    <recommendedName>
        <fullName evidence="2">N-acetylmuramoyl-L-alanine amidase</fullName>
        <ecNumber evidence="2">3.5.1.28</ecNumber>
    </recommendedName>
</protein>
<dbReference type="Pfam" id="PF01520">
    <property type="entry name" value="Amidase_3"/>
    <property type="match status" value="1"/>
</dbReference>
<reference evidence="6 7" key="1">
    <citation type="submission" date="2021-04" db="EMBL/GenBank/DDBJ databases">
        <authorList>
            <person name="Pira H."/>
            <person name="Risdian C."/>
            <person name="Wink J."/>
        </authorList>
    </citation>
    <scope>NUCLEOTIDE SEQUENCE [LARGE SCALE GENOMIC DNA]</scope>
    <source>
        <strain evidence="6 7">WHA3</strain>
    </source>
</reference>
<feature type="compositionally biased region" description="Pro residues" evidence="4">
    <location>
        <begin position="168"/>
        <end position="184"/>
    </location>
</feature>
<dbReference type="InterPro" id="IPR021731">
    <property type="entry name" value="AMIN_dom"/>
</dbReference>
<dbReference type="EC" id="3.5.1.28" evidence="2"/>
<accession>A0ABS6SB26</accession>
<dbReference type="Pfam" id="PF11741">
    <property type="entry name" value="AMIN"/>
    <property type="match status" value="1"/>
</dbReference>
<gene>
    <name evidence="6" type="ORF">KCG44_01990</name>
</gene>
<dbReference type="InterPro" id="IPR002508">
    <property type="entry name" value="MurNAc-LAA_cat"/>
</dbReference>
<dbReference type="Proteomes" id="UP000722336">
    <property type="component" value="Unassembled WGS sequence"/>
</dbReference>
<dbReference type="PANTHER" id="PTHR30404:SF0">
    <property type="entry name" value="N-ACETYLMURAMOYL-L-ALANINE AMIDASE AMIC"/>
    <property type="match status" value="1"/>
</dbReference>
<dbReference type="RefSeq" id="WP_218443890.1">
    <property type="nucleotide sequence ID" value="NZ_JAGSPA010000001.1"/>
</dbReference>
<proteinExistence type="predicted"/>
<dbReference type="GO" id="GO:0008745">
    <property type="term" value="F:N-acetylmuramoyl-L-alanine amidase activity"/>
    <property type="evidence" value="ECO:0007669"/>
    <property type="project" value="UniProtKB-EC"/>
</dbReference>
<evidence type="ECO:0000313" key="6">
    <source>
        <dbReference type="EMBL" id="MBV7255550.1"/>
    </source>
</evidence>
<evidence type="ECO:0000256" key="3">
    <source>
        <dbReference type="ARBA" id="ARBA00022801"/>
    </source>
</evidence>
<evidence type="ECO:0000259" key="5">
    <source>
        <dbReference type="SMART" id="SM00646"/>
    </source>
</evidence>
<dbReference type="CDD" id="cd02696">
    <property type="entry name" value="MurNAc-LAA"/>
    <property type="match status" value="1"/>
</dbReference>
<evidence type="ECO:0000256" key="4">
    <source>
        <dbReference type="SAM" id="MobiDB-lite"/>
    </source>
</evidence>
<evidence type="ECO:0000256" key="1">
    <source>
        <dbReference type="ARBA" id="ARBA00001561"/>
    </source>
</evidence>